<evidence type="ECO:0000313" key="6">
    <source>
        <dbReference type="Proteomes" id="UP000034581"/>
    </source>
</evidence>
<dbReference type="Pfam" id="PF00886">
    <property type="entry name" value="Ribosomal_S16"/>
    <property type="match status" value="1"/>
</dbReference>
<dbReference type="PANTHER" id="PTHR12919">
    <property type="entry name" value="30S RIBOSOMAL PROTEIN S16"/>
    <property type="match status" value="1"/>
</dbReference>
<evidence type="ECO:0000256" key="3">
    <source>
        <dbReference type="HAMAP-Rule" id="MF_00385"/>
    </source>
</evidence>
<dbReference type="SUPFAM" id="SSF54565">
    <property type="entry name" value="Ribosomal protein S16"/>
    <property type="match status" value="1"/>
</dbReference>
<reference evidence="5 6" key="1">
    <citation type="journal article" date="2015" name="Nature">
        <title>rRNA introns, odd ribosomes, and small enigmatic genomes across a large radiation of phyla.</title>
        <authorList>
            <person name="Brown C.T."/>
            <person name="Hug L.A."/>
            <person name="Thomas B.C."/>
            <person name="Sharon I."/>
            <person name="Castelle C.J."/>
            <person name="Singh A."/>
            <person name="Wilkins M.J."/>
            <person name="Williams K.H."/>
            <person name="Banfield J.F."/>
        </authorList>
    </citation>
    <scope>NUCLEOTIDE SEQUENCE [LARGE SCALE GENOMIC DNA]</scope>
</reference>
<keyword evidence="1 3" id="KW-0689">Ribosomal protein</keyword>
<comment type="similarity">
    <text evidence="3">Belongs to the bacterial ribosomal protein bS16 family.</text>
</comment>
<dbReference type="GO" id="GO:0005737">
    <property type="term" value="C:cytoplasm"/>
    <property type="evidence" value="ECO:0007669"/>
    <property type="project" value="UniProtKB-ARBA"/>
</dbReference>
<dbReference type="HAMAP" id="MF_00385">
    <property type="entry name" value="Ribosomal_bS16"/>
    <property type="match status" value="1"/>
</dbReference>
<dbReference type="InterPro" id="IPR023803">
    <property type="entry name" value="Ribosomal_bS16_dom_sf"/>
</dbReference>
<feature type="region of interest" description="Disordered" evidence="4">
    <location>
        <begin position="90"/>
        <end position="118"/>
    </location>
</feature>
<dbReference type="GO" id="GO:0003735">
    <property type="term" value="F:structural constituent of ribosome"/>
    <property type="evidence" value="ECO:0007669"/>
    <property type="project" value="InterPro"/>
</dbReference>
<dbReference type="EMBL" id="LBQB01000002">
    <property type="protein sequence ID" value="KKP69968.1"/>
    <property type="molecule type" value="Genomic_DNA"/>
</dbReference>
<evidence type="ECO:0000256" key="4">
    <source>
        <dbReference type="SAM" id="MobiDB-lite"/>
    </source>
</evidence>
<dbReference type="InterPro" id="IPR000307">
    <property type="entry name" value="Ribosomal_bS16"/>
</dbReference>
<dbReference type="GO" id="GO:0015935">
    <property type="term" value="C:small ribosomal subunit"/>
    <property type="evidence" value="ECO:0007669"/>
    <property type="project" value="TreeGrafter"/>
</dbReference>
<dbReference type="STRING" id="1618350.UR67_C0002G0088"/>
<name>A0A0G0BKK0_UNCC3</name>
<dbReference type="AlphaFoldDB" id="A0A0G0BKK0"/>
<dbReference type="NCBIfam" id="TIGR00002">
    <property type="entry name" value="S16"/>
    <property type="match status" value="1"/>
</dbReference>
<proteinExistence type="inferred from homology"/>
<accession>A0A0G0BKK0</accession>
<gene>
    <name evidence="3" type="primary">rpsP</name>
    <name evidence="5" type="ORF">UR67_C0002G0088</name>
</gene>
<dbReference type="Proteomes" id="UP000034581">
    <property type="component" value="Unassembled WGS sequence"/>
</dbReference>
<sequence length="118" mass="13757">MLKIRLTRVGSKNNPHYRLILVPARTKRNTKALEILGFFNPKTKEMKFDNEKIKQWREKGAQLSETVQRLLGEKPKRDYSKNKRVLEKQAKLAEKKEVAPAKTEAEKATEEPKETPKN</sequence>
<dbReference type="GO" id="GO:0006412">
    <property type="term" value="P:translation"/>
    <property type="evidence" value="ECO:0007669"/>
    <property type="project" value="UniProtKB-UniRule"/>
</dbReference>
<evidence type="ECO:0000256" key="2">
    <source>
        <dbReference type="ARBA" id="ARBA00023274"/>
    </source>
</evidence>
<protein>
    <recommendedName>
        <fullName evidence="3">Small ribosomal subunit protein bS16</fullName>
    </recommendedName>
</protein>
<dbReference type="Gene3D" id="3.30.1320.10">
    <property type="match status" value="1"/>
</dbReference>
<keyword evidence="2 3" id="KW-0687">Ribonucleoprotein</keyword>
<comment type="caution">
    <text evidence="5">The sequence shown here is derived from an EMBL/GenBank/DDBJ whole genome shotgun (WGS) entry which is preliminary data.</text>
</comment>
<evidence type="ECO:0000256" key="1">
    <source>
        <dbReference type="ARBA" id="ARBA00022980"/>
    </source>
</evidence>
<evidence type="ECO:0000313" key="5">
    <source>
        <dbReference type="EMBL" id="KKP69968.1"/>
    </source>
</evidence>
<organism evidence="5 6">
    <name type="scientific">candidate division CPR3 bacterium GW2011_GWF2_35_18</name>
    <dbReference type="NCBI Taxonomy" id="1618350"/>
    <lineage>
        <taxon>Bacteria</taxon>
        <taxon>Bacteria division CPR3</taxon>
    </lineage>
</organism>
<dbReference type="PANTHER" id="PTHR12919:SF20">
    <property type="entry name" value="SMALL RIBOSOMAL SUBUNIT PROTEIN BS16M"/>
    <property type="match status" value="1"/>
</dbReference>